<dbReference type="Proteomes" id="UP000677228">
    <property type="component" value="Unassembled WGS sequence"/>
</dbReference>
<feature type="region of interest" description="Disordered" evidence="1">
    <location>
        <begin position="373"/>
        <end position="438"/>
    </location>
</feature>
<evidence type="ECO:0000256" key="1">
    <source>
        <dbReference type="SAM" id="MobiDB-lite"/>
    </source>
</evidence>
<evidence type="ECO:0000313" key="4">
    <source>
        <dbReference type="EMBL" id="CAF3644286.1"/>
    </source>
</evidence>
<organism evidence="3 6">
    <name type="scientific">Didymodactylos carnosus</name>
    <dbReference type="NCBI Taxonomy" id="1234261"/>
    <lineage>
        <taxon>Eukaryota</taxon>
        <taxon>Metazoa</taxon>
        <taxon>Spiralia</taxon>
        <taxon>Gnathifera</taxon>
        <taxon>Rotifera</taxon>
        <taxon>Eurotatoria</taxon>
        <taxon>Bdelloidea</taxon>
        <taxon>Philodinida</taxon>
        <taxon>Philodinidae</taxon>
        <taxon>Didymodactylos</taxon>
    </lineage>
</organism>
<dbReference type="EMBL" id="CAJOBA010002420">
    <property type="protein sequence ID" value="CAF3644286.1"/>
    <property type="molecule type" value="Genomic_DNA"/>
</dbReference>
<evidence type="ECO:0000313" key="3">
    <source>
        <dbReference type="EMBL" id="CAF1155622.1"/>
    </source>
</evidence>
<protein>
    <submittedName>
        <fullName evidence="3">Uncharacterized protein</fullName>
    </submittedName>
</protein>
<proteinExistence type="predicted"/>
<feature type="compositionally biased region" description="Low complexity" evidence="1">
    <location>
        <begin position="421"/>
        <end position="433"/>
    </location>
</feature>
<feature type="compositionally biased region" description="Low complexity" evidence="1">
    <location>
        <begin position="386"/>
        <end position="398"/>
    </location>
</feature>
<sequence>MTISGIISIYIHCEVNNIQQKMTSVLLLLSLFSTIISVVQSVYCVKDYSILVPFNIININDSLPPLSADILYSECRVNLDLDYNTLQANITFRSNKTGPLLEEYSSTTRFIFMTMEPKSIKSFYSYTCTTSDYCDLDFIQNTLRTISVTLYETIYNEIFPLLYDPDPANMIFCDMNSTCPQSCSITGGCSLGLPYLLLQNYLNSSFFVSNRLFYLCNKDDCLSQTIVDNVQRIIQLLIFQLNIQQTTNDESMAITTQPFSAENTQGYSVSSNSGTAALAFSITDSFSTVSPSSASVDTNDTTLTNERSSLLFSTTASGEQFTENNVNSTATIFLIPNTTENFVTSEHSLIARTSTVHSLTSFFNTQPEIITAIPTESTRSRPEPPSETSSKQMLTTLTSEKKTTTKTTITKPTKHSRTTKTRASTTASRTSKSPVRTTTKYRNSAIMLNNSVLSLRQYQIVIILLVIKITLNISTE</sequence>
<dbReference type="Proteomes" id="UP000663829">
    <property type="component" value="Unassembled WGS sequence"/>
</dbReference>
<dbReference type="AlphaFoldDB" id="A0A814T128"/>
<keyword evidence="6" id="KW-1185">Reference proteome</keyword>
<comment type="caution">
    <text evidence="3">The sequence shown here is derived from an EMBL/GenBank/DDBJ whole genome shotgun (WGS) entry which is preliminary data.</text>
</comment>
<dbReference type="EMBL" id="CAJNOQ010007035">
    <property type="protein sequence ID" value="CAF1155622.1"/>
    <property type="molecule type" value="Genomic_DNA"/>
</dbReference>
<evidence type="ECO:0000313" key="2">
    <source>
        <dbReference type="EMBL" id="CAF0859338.1"/>
    </source>
</evidence>
<evidence type="ECO:0000313" key="6">
    <source>
        <dbReference type="Proteomes" id="UP000663829"/>
    </source>
</evidence>
<reference evidence="3" key="1">
    <citation type="submission" date="2021-02" db="EMBL/GenBank/DDBJ databases">
        <authorList>
            <person name="Nowell W R."/>
        </authorList>
    </citation>
    <scope>NUCLEOTIDE SEQUENCE</scope>
</reference>
<accession>A0A814T128</accession>
<dbReference type="Proteomes" id="UP000682733">
    <property type="component" value="Unassembled WGS sequence"/>
</dbReference>
<dbReference type="EMBL" id="CAJOBC010007034">
    <property type="protein sequence ID" value="CAF3919086.1"/>
    <property type="molecule type" value="Genomic_DNA"/>
</dbReference>
<dbReference type="EMBL" id="CAJNOK010002420">
    <property type="protein sequence ID" value="CAF0859338.1"/>
    <property type="molecule type" value="Genomic_DNA"/>
</dbReference>
<name>A0A814T128_9BILA</name>
<dbReference type="OrthoDB" id="10023507at2759"/>
<gene>
    <name evidence="3" type="ORF">GPM918_LOCUS21412</name>
    <name evidence="2" type="ORF">OVA965_LOCUS7555</name>
    <name evidence="5" type="ORF">SRO942_LOCUS21409</name>
    <name evidence="4" type="ORF">TMI583_LOCUS7550</name>
</gene>
<dbReference type="Proteomes" id="UP000681722">
    <property type="component" value="Unassembled WGS sequence"/>
</dbReference>
<evidence type="ECO:0000313" key="5">
    <source>
        <dbReference type="EMBL" id="CAF3919086.1"/>
    </source>
</evidence>